<proteinExistence type="predicted"/>
<evidence type="ECO:0000313" key="1">
    <source>
        <dbReference type="EMBL" id="OIT40613.1"/>
    </source>
</evidence>
<dbReference type="Gene3D" id="3.10.20.90">
    <property type="entry name" value="Phosphatidylinositol 3-kinase Catalytic Subunit, Chain A, domain 1"/>
    <property type="match status" value="1"/>
</dbReference>
<gene>
    <name evidence="1" type="ORF">A4A49_54893</name>
</gene>
<evidence type="ECO:0008006" key="3">
    <source>
        <dbReference type="Google" id="ProtNLM"/>
    </source>
</evidence>
<comment type="caution">
    <text evidence="1">The sequence shown here is derived from an EMBL/GenBank/DDBJ whole genome shotgun (WGS) entry which is preliminary data.</text>
</comment>
<evidence type="ECO:0000313" key="2">
    <source>
        <dbReference type="Proteomes" id="UP000187609"/>
    </source>
</evidence>
<dbReference type="SUPFAM" id="SSF54236">
    <property type="entry name" value="Ubiquitin-like"/>
    <property type="match status" value="1"/>
</dbReference>
<dbReference type="SMR" id="A0A314LGB4"/>
<keyword evidence="2" id="KW-1185">Reference proteome</keyword>
<dbReference type="Gramene" id="OIT40613">
    <property type="protein sequence ID" value="OIT40613"/>
    <property type="gene ID" value="A4A49_54893"/>
</dbReference>
<protein>
    <recommendedName>
        <fullName evidence="3">Ubiquitin-like domain-containing protein</fullName>
    </recommendedName>
</protein>
<dbReference type="CDD" id="cd17039">
    <property type="entry name" value="Ubl_ubiquitin_like"/>
    <property type="match status" value="1"/>
</dbReference>
<name>A0A314LGB4_NICAT</name>
<dbReference type="Proteomes" id="UP000187609">
    <property type="component" value="Unassembled WGS sequence"/>
</dbReference>
<accession>A0A314LGB4</accession>
<reference evidence="1" key="1">
    <citation type="submission" date="2016-11" db="EMBL/GenBank/DDBJ databases">
        <title>The genome of Nicotiana attenuata.</title>
        <authorList>
            <person name="Xu S."/>
            <person name="Brockmoeller T."/>
            <person name="Gaquerel E."/>
            <person name="Navarro A."/>
            <person name="Kuhl H."/>
            <person name="Gase K."/>
            <person name="Ling Z."/>
            <person name="Zhou W."/>
            <person name="Kreitzer C."/>
            <person name="Stanke M."/>
            <person name="Tang H."/>
            <person name="Lyons E."/>
            <person name="Pandey P."/>
            <person name="Pandey S.P."/>
            <person name="Timmermann B."/>
            <person name="Baldwin I.T."/>
        </authorList>
    </citation>
    <scope>NUCLEOTIDE SEQUENCE [LARGE SCALE GENOMIC DNA]</scope>
    <source>
        <strain evidence="1">UT</strain>
    </source>
</reference>
<sequence>MAALARGRKMKIKVESLLSAEFYVEMKETQNVADLLKIIKWVWGDKDDYFCLYHSSVKMQSDKPLFAYNIRDGSVVKVALFVESP</sequence>
<organism evidence="1 2">
    <name type="scientific">Nicotiana attenuata</name>
    <name type="common">Coyote tobacco</name>
    <dbReference type="NCBI Taxonomy" id="49451"/>
    <lineage>
        <taxon>Eukaryota</taxon>
        <taxon>Viridiplantae</taxon>
        <taxon>Streptophyta</taxon>
        <taxon>Embryophyta</taxon>
        <taxon>Tracheophyta</taxon>
        <taxon>Spermatophyta</taxon>
        <taxon>Magnoliopsida</taxon>
        <taxon>eudicotyledons</taxon>
        <taxon>Gunneridae</taxon>
        <taxon>Pentapetalae</taxon>
        <taxon>asterids</taxon>
        <taxon>lamiids</taxon>
        <taxon>Solanales</taxon>
        <taxon>Solanaceae</taxon>
        <taxon>Nicotianoideae</taxon>
        <taxon>Nicotianeae</taxon>
        <taxon>Nicotiana</taxon>
    </lineage>
</organism>
<dbReference type="AlphaFoldDB" id="A0A314LGB4"/>
<dbReference type="InterPro" id="IPR029071">
    <property type="entry name" value="Ubiquitin-like_domsf"/>
</dbReference>
<dbReference type="EMBL" id="MJEQ01000012">
    <property type="protein sequence ID" value="OIT40613.1"/>
    <property type="molecule type" value="Genomic_DNA"/>
</dbReference>